<dbReference type="OrthoDB" id="5694214at2"/>
<feature type="domain" description="RagB/SusD" evidence="7">
    <location>
        <begin position="304"/>
        <end position="488"/>
    </location>
</feature>
<dbReference type="InterPro" id="IPR012944">
    <property type="entry name" value="SusD_RagB_dom"/>
</dbReference>
<gene>
    <name evidence="8" type="ORF">AWE51_15890</name>
</gene>
<evidence type="ECO:0000256" key="4">
    <source>
        <dbReference type="ARBA" id="ARBA00023136"/>
    </source>
</evidence>
<evidence type="ECO:0000256" key="5">
    <source>
        <dbReference type="ARBA" id="ARBA00023237"/>
    </source>
</evidence>
<protein>
    <recommendedName>
        <fullName evidence="7">RagB/SusD domain-containing protein</fullName>
    </recommendedName>
</protein>
<dbReference type="PROSITE" id="PS51257">
    <property type="entry name" value="PROKAR_LIPOPROTEIN"/>
    <property type="match status" value="1"/>
</dbReference>
<organism evidence="8 9">
    <name type="scientific">Aquimarina aggregata</name>
    <dbReference type="NCBI Taxonomy" id="1642818"/>
    <lineage>
        <taxon>Bacteria</taxon>
        <taxon>Pseudomonadati</taxon>
        <taxon>Bacteroidota</taxon>
        <taxon>Flavobacteriia</taxon>
        <taxon>Flavobacteriales</taxon>
        <taxon>Flavobacteriaceae</taxon>
        <taxon>Aquimarina</taxon>
    </lineage>
</organism>
<feature type="signal peptide" evidence="6">
    <location>
        <begin position="1"/>
        <end position="20"/>
    </location>
</feature>
<evidence type="ECO:0000259" key="7">
    <source>
        <dbReference type="Pfam" id="PF07980"/>
    </source>
</evidence>
<dbReference type="AlphaFoldDB" id="A0A163CXP9"/>
<evidence type="ECO:0000313" key="9">
    <source>
        <dbReference type="Proteomes" id="UP000076715"/>
    </source>
</evidence>
<dbReference type="GO" id="GO:0009279">
    <property type="term" value="C:cell outer membrane"/>
    <property type="evidence" value="ECO:0007669"/>
    <property type="project" value="UniProtKB-SubCell"/>
</dbReference>
<dbReference type="SUPFAM" id="SSF48452">
    <property type="entry name" value="TPR-like"/>
    <property type="match status" value="1"/>
</dbReference>
<keyword evidence="3 6" id="KW-0732">Signal</keyword>
<reference evidence="8 9" key="1">
    <citation type="submission" date="2016-01" db="EMBL/GenBank/DDBJ databases">
        <title>The draft genome sequence of Aquimarina sp. RZW4-3-2.</title>
        <authorList>
            <person name="Wang Y."/>
        </authorList>
    </citation>
    <scope>NUCLEOTIDE SEQUENCE [LARGE SCALE GENOMIC DNA]</scope>
    <source>
        <strain evidence="8 9">RZW4-3-2</strain>
    </source>
</reference>
<comment type="caution">
    <text evidence="8">The sequence shown here is derived from an EMBL/GenBank/DDBJ whole genome shotgun (WGS) entry which is preliminary data.</text>
</comment>
<keyword evidence="5" id="KW-0998">Cell outer membrane</keyword>
<proteinExistence type="inferred from homology"/>
<accession>A0A163CXP9</accession>
<evidence type="ECO:0000256" key="3">
    <source>
        <dbReference type="ARBA" id="ARBA00022729"/>
    </source>
</evidence>
<evidence type="ECO:0000313" key="8">
    <source>
        <dbReference type="EMBL" id="KZS42848.1"/>
    </source>
</evidence>
<evidence type="ECO:0000256" key="1">
    <source>
        <dbReference type="ARBA" id="ARBA00004442"/>
    </source>
</evidence>
<sequence>MKIKNKLKLMIGFIGFLLVASCTDLEFENLGGIEPEGVGESSDLLASAYGQLREFANERTIFGLSEHSSDVLMGPTRGGDWFDNGVFQQMHLHSWAPDHLFIRTVWSDLHEGVFRATQAIEGNGATSQIIAEAKVVRAYYMFHILDFWGITTFRGATEGLEVDPLVRDGAESVQFLIDDLESALSDLPDTSNPNLANKNTARALLCKLYLNKAVYEADDRSSGTFTFGSEDMNQVVTYANDIINSGVYSLSPGVEGYFNTFAELNDVQSTELIFSVPGSQIPQFKAKWNCSLHWNQKPNGWSGYATLSDFYDTFEEGDSRLGGPYNSATNPYTNSSGVSAGFLIGQQFDDEGNMVFARDGVTPVNFTREVTLKVNGEVEGIRVLKYIPDFTGGIDNADNPNNSMVLLRYGDVLMNKAEALFRGGTDPMGQTALTIINDVRAVRFETPSPFTAITADNLLQERGRELYWEGWRRNDLIRFGKFLDAWQEKPATTSERVLYPIPPTALLANPSLNQNPGY</sequence>
<dbReference type="Gene3D" id="1.25.40.390">
    <property type="match status" value="1"/>
</dbReference>
<dbReference type="RefSeq" id="WP_066308007.1">
    <property type="nucleotide sequence ID" value="NZ_CANLSS010000010.1"/>
</dbReference>
<keyword evidence="9" id="KW-1185">Reference proteome</keyword>
<keyword evidence="4" id="KW-0472">Membrane</keyword>
<evidence type="ECO:0000256" key="6">
    <source>
        <dbReference type="SAM" id="SignalP"/>
    </source>
</evidence>
<evidence type="ECO:0000256" key="2">
    <source>
        <dbReference type="ARBA" id="ARBA00006275"/>
    </source>
</evidence>
<comment type="subcellular location">
    <subcellularLocation>
        <location evidence="1">Cell outer membrane</location>
    </subcellularLocation>
</comment>
<feature type="chain" id="PRO_5007842160" description="RagB/SusD domain-containing protein" evidence="6">
    <location>
        <begin position="21"/>
        <end position="518"/>
    </location>
</feature>
<dbReference type="Pfam" id="PF07980">
    <property type="entry name" value="SusD_RagB"/>
    <property type="match status" value="1"/>
</dbReference>
<dbReference type="Proteomes" id="UP000076715">
    <property type="component" value="Unassembled WGS sequence"/>
</dbReference>
<name>A0A163CXP9_9FLAO</name>
<dbReference type="STRING" id="1642818.AWE51_15890"/>
<comment type="similarity">
    <text evidence="2">Belongs to the SusD family.</text>
</comment>
<dbReference type="InterPro" id="IPR011990">
    <property type="entry name" value="TPR-like_helical_dom_sf"/>
</dbReference>
<dbReference type="EMBL" id="LQRT01000001">
    <property type="protein sequence ID" value="KZS42848.1"/>
    <property type="molecule type" value="Genomic_DNA"/>
</dbReference>